<feature type="region of interest" description="Disordered" evidence="6">
    <location>
        <begin position="511"/>
        <end position="545"/>
    </location>
</feature>
<feature type="compositionally biased region" description="Acidic residues" evidence="6">
    <location>
        <begin position="530"/>
        <end position="539"/>
    </location>
</feature>
<dbReference type="Proteomes" id="UP000076154">
    <property type="component" value="Unassembled WGS sequence"/>
</dbReference>
<reference evidence="10" key="1">
    <citation type="submission" date="2018-04" db="EMBL/GenBank/DDBJ databases">
        <title>Whole genome sequencing of Hypsizygus marmoreus.</title>
        <authorList>
            <person name="Choi I.-G."/>
            <person name="Min B."/>
            <person name="Kim J.-G."/>
            <person name="Kim S."/>
            <person name="Oh Y.-L."/>
            <person name="Kong W.-S."/>
            <person name="Park H."/>
            <person name="Jeong J."/>
            <person name="Song E.-S."/>
        </authorList>
    </citation>
    <scope>NUCLEOTIDE SEQUENCE [LARGE SCALE GENOMIC DNA]</scope>
    <source>
        <strain evidence="10">51987-8</strain>
    </source>
</reference>
<keyword evidence="5" id="KW-0539">Nucleus</keyword>
<evidence type="ECO:0000256" key="4">
    <source>
        <dbReference type="ARBA" id="ARBA00022737"/>
    </source>
</evidence>
<feature type="domain" description="Nucleolar protein 10-like N-terminal" evidence="9">
    <location>
        <begin position="26"/>
        <end position="410"/>
    </location>
</feature>
<dbReference type="Gene3D" id="2.130.10.10">
    <property type="entry name" value="YVTN repeat-like/Quinoprotein amine dehydrogenase"/>
    <property type="match status" value="1"/>
</dbReference>
<protein>
    <submittedName>
        <fullName evidence="10">Ribosome biogenesis protein enp2</fullName>
    </submittedName>
</protein>
<dbReference type="InterPro" id="IPR015943">
    <property type="entry name" value="WD40/YVTN_repeat-like_dom_sf"/>
</dbReference>
<dbReference type="PANTHER" id="PTHR14927:SF0">
    <property type="entry name" value="NUCLEOLAR PROTEIN 10"/>
    <property type="match status" value="1"/>
</dbReference>
<comment type="caution">
    <text evidence="10">The sequence shown here is derived from an EMBL/GenBank/DDBJ whole genome shotgun (WGS) entry which is preliminary data.</text>
</comment>
<gene>
    <name evidence="10" type="primary">enp2</name>
    <name evidence="10" type="ORF">Hypma_007188</name>
</gene>
<dbReference type="InterPro" id="IPR012580">
    <property type="entry name" value="NUC153"/>
</dbReference>
<comment type="subcellular location">
    <subcellularLocation>
        <location evidence="1">Nucleus</location>
        <location evidence="1">Nucleolus</location>
    </subcellularLocation>
</comment>
<keyword evidence="3" id="KW-0853">WD repeat</keyword>
<dbReference type="Pfam" id="PF23097">
    <property type="entry name" value="NOL10_2nd"/>
    <property type="match status" value="1"/>
</dbReference>
<dbReference type="AlphaFoldDB" id="A0A369KFE1"/>
<evidence type="ECO:0000256" key="5">
    <source>
        <dbReference type="ARBA" id="ARBA00023242"/>
    </source>
</evidence>
<evidence type="ECO:0000259" key="7">
    <source>
        <dbReference type="Pfam" id="PF08159"/>
    </source>
</evidence>
<evidence type="ECO:0000256" key="2">
    <source>
        <dbReference type="ARBA" id="ARBA00005264"/>
    </source>
</evidence>
<dbReference type="GO" id="GO:0030686">
    <property type="term" value="C:90S preribosome"/>
    <property type="evidence" value="ECO:0007669"/>
    <property type="project" value="TreeGrafter"/>
</dbReference>
<dbReference type="InterPro" id="IPR036322">
    <property type="entry name" value="WD40_repeat_dom_sf"/>
</dbReference>
<evidence type="ECO:0000313" key="10">
    <source>
        <dbReference type="EMBL" id="RDB30493.1"/>
    </source>
</evidence>
<evidence type="ECO:0000256" key="3">
    <source>
        <dbReference type="ARBA" id="ARBA00022574"/>
    </source>
</evidence>
<evidence type="ECO:0000256" key="6">
    <source>
        <dbReference type="SAM" id="MobiDB-lite"/>
    </source>
</evidence>
<feature type="region of interest" description="Disordered" evidence="6">
    <location>
        <begin position="572"/>
        <end position="789"/>
    </location>
</feature>
<dbReference type="GO" id="GO:0000462">
    <property type="term" value="P:maturation of SSU-rRNA from tricistronic rRNA transcript (SSU-rRNA, 5.8S rRNA, LSU-rRNA)"/>
    <property type="evidence" value="ECO:0007669"/>
    <property type="project" value="TreeGrafter"/>
</dbReference>
<dbReference type="SUPFAM" id="SSF50978">
    <property type="entry name" value="WD40 repeat-like"/>
    <property type="match status" value="1"/>
</dbReference>
<feature type="domain" description="Nucleolar protein 10-like second" evidence="8">
    <location>
        <begin position="415"/>
        <end position="463"/>
    </location>
</feature>
<keyword evidence="11" id="KW-1185">Reference proteome</keyword>
<feature type="domain" description="NUC153" evidence="7">
    <location>
        <begin position="549"/>
        <end position="576"/>
    </location>
</feature>
<name>A0A369KFE1_HYPMA</name>
<dbReference type="Pfam" id="PF23098">
    <property type="entry name" value="Beta-prop_NOL10_N"/>
    <property type="match status" value="1"/>
</dbReference>
<dbReference type="EMBL" id="LUEZ02000005">
    <property type="protein sequence ID" value="RDB30493.1"/>
    <property type="molecule type" value="Genomic_DNA"/>
</dbReference>
<evidence type="ECO:0000259" key="9">
    <source>
        <dbReference type="Pfam" id="PF23098"/>
    </source>
</evidence>
<dbReference type="FunCoup" id="A0A369KFE1">
    <property type="interactions" value="765"/>
</dbReference>
<organism evidence="10 11">
    <name type="scientific">Hypsizygus marmoreus</name>
    <name type="common">White beech mushroom</name>
    <name type="synonym">Agaricus marmoreus</name>
    <dbReference type="NCBI Taxonomy" id="39966"/>
    <lineage>
        <taxon>Eukaryota</taxon>
        <taxon>Fungi</taxon>
        <taxon>Dikarya</taxon>
        <taxon>Basidiomycota</taxon>
        <taxon>Agaricomycotina</taxon>
        <taxon>Agaricomycetes</taxon>
        <taxon>Agaricomycetidae</taxon>
        <taxon>Agaricales</taxon>
        <taxon>Tricholomatineae</taxon>
        <taxon>Lyophyllaceae</taxon>
        <taxon>Hypsizygus</taxon>
    </lineage>
</organism>
<sequence>MQPNNFSSTLTYVTTTRPSSSFLIEMANDVKVYTVNGAAAGSSSSLPDWLTRKRAAAKGKGKRGIREHVEGTIELIQGFEFPEASNRVKTTRDGHHVIATGTYKPQMRVWDLDQLSLKFERHSDAENVDFVTLSDDWTKSIHLQNDRTIELHTQGGFHYRTRIPRFGRSLAYHFPSCDAYFSASGNEIYRLNLDQGRFMTPLALKHEDGSDDIPGVNVIDINPSHQLLAFGLEGNGTVQFWDPRSRSGVGMLRLPRSRLLQPGADDGDLSVTAISSRADGLSYAVGTSTGHTLLYDIRAARPFAVKDQGYGLPVKNVAWIEGGSRMAGDGMVVSADKKVIKIWDRNSPASNFASITPAHDLNDLHHVPGSGLLMTANEGIQMGTYYIPQLGPAPRWASFLENITEEMEDQTTRSIYEDYKFVERTELKTLGLDHLVGTPTLKPYMHGYFISLKLYDAARLIANPFAYAEHREKMVRDKMDKMAETRIRAKKDVRVKVNKALAEKILREEEKAKKREERRKQRKAERGEADMEVDEEVAEQAEKPSILNDPRFSKVFESVEFAVDEDSREYALMNPSAAAQKRTGARGKTAVEDEEEESEKHSSDGLGSESESEGEEGSGSDSSDAGELNKFDPRARPGQKNPRAQEAYVRTRERNRIAGVNFVPMRPQGGVNGVRAADKNATFGQRRMGPSKGGMKELSEEHRSADGGIELSWVPSSGAMDADDMLVSGGQPPKKGKAKRPGVESFGAGLEKGGGESSVELTESERKGRTKRRTGVRSGSKNVFRKMDT</sequence>
<dbReference type="PANTHER" id="PTHR14927">
    <property type="entry name" value="NUCLEOLAR PROTEIN 10"/>
    <property type="match status" value="1"/>
</dbReference>
<feature type="compositionally biased region" description="Basic and acidic residues" evidence="6">
    <location>
        <begin position="694"/>
        <end position="705"/>
    </location>
</feature>
<dbReference type="Pfam" id="PF08159">
    <property type="entry name" value="NUC153"/>
    <property type="match status" value="1"/>
</dbReference>
<accession>A0A369KFE1</accession>
<dbReference type="InterPro" id="IPR056551">
    <property type="entry name" value="Beta-prop_NOL10_N"/>
</dbReference>
<evidence type="ECO:0000256" key="1">
    <source>
        <dbReference type="ARBA" id="ARBA00004604"/>
    </source>
</evidence>
<feature type="compositionally biased region" description="Basic and acidic residues" evidence="6">
    <location>
        <begin position="511"/>
        <end position="529"/>
    </location>
</feature>
<dbReference type="GO" id="GO:0032040">
    <property type="term" value="C:small-subunit processome"/>
    <property type="evidence" value="ECO:0007669"/>
    <property type="project" value="TreeGrafter"/>
</dbReference>
<dbReference type="STRING" id="39966.A0A369KFE1"/>
<comment type="similarity">
    <text evidence="2">Belongs to the WD repeat NOL10/ENP2 family.</text>
</comment>
<dbReference type="InterPro" id="IPR056550">
    <property type="entry name" value="NOL10_2nd"/>
</dbReference>
<proteinExistence type="inferred from homology"/>
<keyword evidence="4" id="KW-0677">Repeat</keyword>
<dbReference type="OrthoDB" id="273340at2759"/>
<dbReference type="InParanoid" id="A0A369KFE1"/>
<evidence type="ECO:0000259" key="8">
    <source>
        <dbReference type="Pfam" id="PF23097"/>
    </source>
</evidence>
<evidence type="ECO:0000313" key="11">
    <source>
        <dbReference type="Proteomes" id="UP000076154"/>
    </source>
</evidence>
<dbReference type="InterPro" id="IPR040382">
    <property type="entry name" value="NOL10/Enp2"/>
</dbReference>